<keyword evidence="9" id="KW-0234">DNA repair</keyword>
<dbReference type="EMBL" id="ML220114">
    <property type="protein sequence ID" value="TGZ83205.1"/>
    <property type="molecule type" value="Genomic_DNA"/>
</dbReference>
<evidence type="ECO:0000256" key="10">
    <source>
        <dbReference type="ARBA" id="ARBA00023242"/>
    </source>
</evidence>
<accession>A0A4V3SJA1</accession>
<evidence type="ECO:0000313" key="11">
    <source>
        <dbReference type="EMBL" id="TGZ83205.1"/>
    </source>
</evidence>
<dbReference type="AlphaFoldDB" id="A0A4V3SJA1"/>
<dbReference type="PANTHER" id="PTHR15822:SF4">
    <property type="entry name" value="TYROSYL-DNA PHOSPHODIESTERASE 2"/>
    <property type="match status" value="1"/>
</dbReference>
<evidence type="ECO:0000256" key="4">
    <source>
        <dbReference type="ARBA" id="ARBA00022722"/>
    </source>
</evidence>
<reference evidence="11 12" key="1">
    <citation type="submission" date="2019-04" db="EMBL/GenBank/DDBJ databases">
        <title>Comparative genomics and transcriptomics to analyze fruiting body development in filamentous ascomycetes.</title>
        <authorList>
            <consortium name="DOE Joint Genome Institute"/>
            <person name="Lutkenhaus R."/>
            <person name="Traeger S."/>
            <person name="Breuer J."/>
            <person name="Kuo A."/>
            <person name="Lipzen A."/>
            <person name="Pangilinan J."/>
            <person name="Dilworth D."/>
            <person name="Sandor L."/>
            <person name="Poggeler S."/>
            <person name="Barry K."/>
            <person name="Grigoriev I.V."/>
            <person name="Nowrousian M."/>
        </authorList>
    </citation>
    <scope>NUCLEOTIDE SEQUENCE [LARGE SCALE GENOMIC DNA]</scope>
    <source>
        <strain evidence="11 12">CBS 389.68</strain>
    </source>
</reference>
<dbReference type="GO" id="GO:0046872">
    <property type="term" value="F:metal ion binding"/>
    <property type="evidence" value="ECO:0007669"/>
    <property type="project" value="UniProtKB-KW"/>
</dbReference>
<dbReference type="GO" id="GO:0070260">
    <property type="term" value="F:5'-tyrosyl-DNA phosphodiesterase activity"/>
    <property type="evidence" value="ECO:0007669"/>
    <property type="project" value="TreeGrafter"/>
</dbReference>
<evidence type="ECO:0000256" key="7">
    <source>
        <dbReference type="ARBA" id="ARBA00022801"/>
    </source>
</evidence>
<evidence type="ECO:0000256" key="8">
    <source>
        <dbReference type="ARBA" id="ARBA00022842"/>
    </source>
</evidence>
<organism evidence="11 12">
    <name type="scientific">Ascodesmis nigricans</name>
    <dbReference type="NCBI Taxonomy" id="341454"/>
    <lineage>
        <taxon>Eukaryota</taxon>
        <taxon>Fungi</taxon>
        <taxon>Dikarya</taxon>
        <taxon>Ascomycota</taxon>
        <taxon>Pezizomycotina</taxon>
        <taxon>Pezizomycetes</taxon>
        <taxon>Pezizales</taxon>
        <taxon>Ascodesmidaceae</taxon>
        <taxon>Ascodesmis</taxon>
    </lineage>
</organism>
<keyword evidence="5" id="KW-0479">Metal-binding</keyword>
<dbReference type="InterPro" id="IPR051547">
    <property type="entry name" value="TDP2-like"/>
</dbReference>
<protein>
    <recommendedName>
        <fullName evidence="13">Endonuclease/exonuclease/phosphatase domain-containing protein</fullName>
    </recommendedName>
</protein>
<dbReference type="GO" id="GO:0003697">
    <property type="term" value="F:single-stranded DNA binding"/>
    <property type="evidence" value="ECO:0007669"/>
    <property type="project" value="TreeGrafter"/>
</dbReference>
<keyword evidence="7" id="KW-0378">Hydrolase</keyword>
<comment type="cofactor">
    <cofactor evidence="2">
        <name>Mg(2+)</name>
        <dbReference type="ChEBI" id="CHEBI:18420"/>
    </cofactor>
</comment>
<dbReference type="PANTHER" id="PTHR15822">
    <property type="entry name" value="TRAF AND TNF RECEPTOR-ASSOCIATED PROTEIN"/>
    <property type="match status" value="1"/>
</dbReference>
<evidence type="ECO:0000256" key="9">
    <source>
        <dbReference type="ARBA" id="ARBA00023204"/>
    </source>
</evidence>
<evidence type="ECO:0000313" key="12">
    <source>
        <dbReference type="Proteomes" id="UP000298138"/>
    </source>
</evidence>
<comment type="cofactor">
    <cofactor evidence="1">
        <name>Mn(2+)</name>
        <dbReference type="ChEBI" id="CHEBI:29035"/>
    </cofactor>
</comment>
<name>A0A4V3SJA1_9PEZI</name>
<proteinExistence type="predicted"/>
<keyword evidence="8" id="KW-0460">Magnesium</keyword>
<dbReference type="GO" id="GO:0005634">
    <property type="term" value="C:nucleus"/>
    <property type="evidence" value="ECO:0007669"/>
    <property type="project" value="UniProtKB-SubCell"/>
</dbReference>
<dbReference type="Proteomes" id="UP000298138">
    <property type="component" value="Unassembled WGS sequence"/>
</dbReference>
<keyword evidence="10" id="KW-0539">Nucleus</keyword>
<comment type="subcellular location">
    <subcellularLocation>
        <location evidence="3">Nucleus</location>
    </subcellularLocation>
</comment>
<keyword evidence="4" id="KW-0540">Nuclease</keyword>
<evidence type="ECO:0000256" key="2">
    <source>
        <dbReference type="ARBA" id="ARBA00001946"/>
    </source>
</evidence>
<keyword evidence="6" id="KW-0227">DNA damage</keyword>
<sequence>MNRKPFKIISSKMIVSHRPRTPSPTFLDPLSNSFDSLNLSPTSSSYNPLNTPTLPFAYDRRLHHWVRISPSHQPPPHPTGKPIQFFTWNLNISTPYSHERAYTLLNHIRKTCAHSTPAIINLQGIDLNALTTILTHSWVREFFQLSDIEPVDRCCYFTLTLVSHSLPVTKVLRVPFKRSNMNRDVLVVDIKLERNPRGYPSYTSIDSMIPGGVLRVANVHLESTVDGFLERPYQLQTVARLLSQPHVVAGIVGGDLNALCREDHRLPELNGLRDAFHRDEGRAVVGPRYKDIEEEMGYTWGLERMSRVPPMRRDKVLYIGDVGFARDRTGRIVTRVGARLTCEVGGRGYVPVSEHCGLMTQIVVGERRKRRREERILYV</sequence>
<dbReference type="InterPro" id="IPR036691">
    <property type="entry name" value="Endo/exonu/phosph_ase_sf"/>
</dbReference>
<dbReference type="SUPFAM" id="SSF56219">
    <property type="entry name" value="DNase I-like"/>
    <property type="match status" value="1"/>
</dbReference>
<dbReference type="GO" id="GO:0006302">
    <property type="term" value="P:double-strand break repair"/>
    <property type="evidence" value="ECO:0007669"/>
    <property type="project" value="TreeGrafter"/>
</dbReference>
<evidence type="ECO:0000256" key="5">
    <source>
        <dbReference type="ARBA" id="ARBA00022723"/>
    </source>
</evidence>
<evidence type="ECO:0008006" key="13">
    <source>
        <dbReference type="Google" id="ProtNLM"/>
    </source>
</evidence>
<evidence type="ECO:0000256" key="6">
    <source>
        <dbReference type="ARBA" id="ARBA00022763"/>
    </source>
</evidence>
<keyword evidence="12" id="KW-1185">Reference proteome</keyword>
<gene>
    <name evidence="11" type="ORF">EX30DRAFT_339413</name>
</gene>
<dbReference type="GO" id="GO:0004518">
    <property type="term" value="F:nuclease activity"/>
    <property type="evidence" value="ECO:0007669"/>
    <property type="project" value="UniProtKB-KW"/>
</dbReference>
<dbReference type="InParanoid" id="A0A4V3SJA1"/>
<evidence type="ECO:0000256" key="1">
    <source>
        <dbReference type="ARBA" id="ARBA00001936"/>
    </source>
</evidence>
<dbReference type="Gene3D" id="3.60.10.10">
    <property type="entry name" value="Endonuclease/exonuclease/phosphatase"/>
    <property type="match status" value="1"/>
</dbReference>
<dbReference type="GO" id="GO:0005737">
    <property type="term" value="C:cytoplasm"/>
    <property type="evidence" value="ECO:0007669"/>
    <property type="project" value="TreeGrafter"/>
</dbReference>
<dbReference type="OrthoDB" id="9975959at2759"/>
<evidence type="ECO:0000256" key="3">
    <source>
        <dbReference type="ARBA" id="ARBA00004123"/>
    </source>
</evidence>